<reference evidence="1" key="1">
    <citation type="submission" date="2023-03" db="EMBL/GenBank/DDBJ databases">
        <title>Massive genome expansion in bonnet fungi (Mycena s.s.) driven by repeated elements and novel gene families across ecological guilds.</title>
        <authorList>
            <consortium name="Lawrence Berkeley National Laboratory"/>
            <person name="Harder C.B."/>
            <person name="Miyauchi S."/>
            <person name="Viragh M."/>
            <person name="Kuo A."/>
            <person name="Thoen E."/>
            <person name="Andreopoulos B."/>
            <person name="Lu D."/>
            <person name="Skrede I."/>
            <person name="Drula E."/>
            <person name="Henrissat B."/>
            <person name="Morin E."/>
            <person name="Kohler A."/>
            <person name="Barry K."/>
            <person name="LaButti K."/>
            <person name="Morin E."/>
            <person name="Salamov A."/>
            <person name="Lipzen A."/>
            <person name="Mereny Z."/>
            <person name="Hegedus B."/>
            <person name="Baldrian P."/>
            <person name="Stursova M."/>
            <person name="Weitz H."/>
            <person name="Taylor A."/>
            <person name="Grigoriev I.V."/>
            <person name="Nagy L.G."/>
            <person name="Martin F."/>
            <person name="Kauserud H."/>
        </authorList>
    </citation>
    <scope>NUCLEOTIDE SEQUENCE</scope>
    <source>
        <strain evidence="1">9144</strain>
    </source>
</reference>
<dbReference type="EMBL" id="JARJCW010000101">
    <property type="protein sequence ID" value="KAJ7194151.1"/>
    <property type="molecule type" value="Genomic_DNA"/>
</dbReference>
<evidence type="ECO:0000313" key="2">
    <source>
        <dbReference type="Proteomes" id="UP001219525"/>
    </source>
</evidence>
<comment type="caution">
    <text evidence="1">The sequence shown here is derived from an EMBL/GenBank/DDBJ whole genome shotgun (WGS) entry which is preliminary data.</text>
</comment>
<name>A0AAD6UUX5_9AGAR</name>
<organism evidence="1 2">
    <name type="scientific">Mycena pura</name>
    <dbReference type="NCBI Taxonomy" id="153505"/>
    <lineage>
        <taxon>Eukaryota</taxon>
        <taxon>Fungi</taxon>
        <taxon>Dikarya</taxon>
        <taxon>Basidiomycota</taxon>
        <taxon>Agaricomycotina</taxon>
        <taxon>Agaricomycetes</taxon>
        <taxon>Agaricomycetidae</taxon>
        <taxon>Agaricales</taxon>
        <taxon>Marasmiineae</taxon>
        <taxon>Mycenaceae</taxon>
        <taxon>Mycena</taxon>
    </lineage>
</organism>
<sequence>MDARGDGLTAQESADFQEQFQSLFQAKTMLTMSNVKDMIEQLPSLIEEITSLKRWDGWACTTKNCRFLAKTRKEMSSHLTMCSKSSTNESGNFETCTVQSLYPTSKHYFIRVYPVLNNITPGSGFLEFLSSVEDDPTFKAQLKPELVVEGDPRLYLDSFHAKTRWPVRVQEYSVPDLLSLVRVPKRRSGGQPSKLVAASKSWIASLEV</sequence>
<proteinExistence type="predicted"/>
<evidence type="ECO:0000313" key="1">
    <source>
        <dbReference type="EMBL" id="KAJ7194151.1"/>
    </source>
</evidence>
<dbReference type="Proteomes" id="UP001219525">
    <property type="component" value="Unassembled WGS sequence"/>
</dbReference>
<gene>
    <name evidence="1" type="ORF">GGX14DRAFT_576639</name>
</gene>
<accession>A0AAD6UUX5</accession>
<dbReference type="AlphaFoldDB" id="A0AAD6UUX5"/>
<protein>
    <submittedName>
        <fullName evidence="1">Uncharacterized protein</fullName>
    </submittedName>
</protein>
<keyword evidence="2" id="KW-1185">Reference proteome</keyword>